<evidence type="ECO:0000256" key="4">
    <source>
        <dbReference type="SAM" id="SignalP"/>
    </source>
</evidence>
<reference evidence="5" key="1">
    <citation type="submission" date="2021-01" db="EMBL/GenBank/DDBJ databases">
        <authorList>
            <person name="Corre E."/>
            <person name="Pelletier E."/>
            <person name="Niang G."/>
            <person name="Scheremetjew M."/>
            <person name="Finn R."/>
            <person name="Kale V."/>
            <person name="Holt S."/>
            <person name="Cochrane G."/>
            <person name="Meng A."/>
            <person name="Brown T."/>
            <person name="Cohen L."/>
        </authorList>
    </citation>
    <scope>NUCLEOTIDE SEQUENCE</scope>
    <source>
        <strain evidence="5">SAG 63-3</strain>
    </source>
</reference>
<evidence type="ECO:0008006" key="6">
    <source>
        <dbReference type="Google" id="ProtNLM"/>
    </source>
</evidence>
<keyword evidence="4" id="KW-0732">Signal</keyword>
<gene>
    <name evidence="5" type="ORF">PPAR00522_LOCUS14984</name>
</gene>
<evidence type="ECO:0000256" key="3">
    <source>
        <dbReference type="SAM" id="Coils"/>
    </source>
</evidence>
<dbReference type="Pfam" id="PF07047">
    <property type="entry name" value="OPA3"/>
    <property type="match status" value="1"/>
</dbReference>
<feature type="signal peptide" evidence="4">
    <location>
        <begin position="1"/>
        <end position="16"/>
    </location>
</feature>
<evidence type="ECO:0000256" key="1">
    <source>
        <dbReference type="ARBA" id="ARBA00007584"/>
    </source>
</evidence>
<proteinExistence type="inferred from homology"/>
<keyword evidence="2 3" id="KW-0175">Coiled coil</keyword>
<organism evidence="5">
    <name type="scientific">Polytomella parva</name>
    <dbReference type="NCBI Taxonomy" id="51329"/>
    <lineage>
        <taxon>Eukaryota</taxon>
        <taxon>Viridiplantae</taxon>
        <taxon>Chlorophyta</taxon>
        <taxon>core chlorophytes</taxon>
        <taxon>Chlorophyceae</taxon>
        <taxon>CS clade</taxon>
        <taxon>Chlamydomonadales</taxon>
        <taxon>Chlamydomonadaceae</taxon>
        <taxon>Polytomella</taxon>
    </lineage>
</organism>
<dbReference type="EMBL" id="HBFM01023110">
    <property type="protein sequence ID" value="CAD8780614.1"/>
    <property type="molecule type" value="Transcribed_RNA"/>
</dbReference>
<dbReference type="GO" id="GO:0019216">
    <property type="term" value="P:regulation of lipid metabolic process"/>
    <property type="evidence" value="ECO:0007669"/>
    <property type="project" value="TreeGrafter"/>
</dbReference>
<feature type="chain" id="PRO_5031303468" description="OPA3-like protein" evidence="4">
    <location>
        <begin position="17"/>
        <end position="188"/>
    </location>
</feature>
<evidence type="ECO:0000313" key="5">
    <source>
        <dbReference type="EMBL" id="CAD8780614.1"/>
    </source>
</evidence>
<feature type="coiled-coil region" evidence="3">
    <location>
        <begin position="94"/>
        <end position="174"/>
    </location>
</feature>
<dbReference type="PANTHER" id="PTHR12499">
    <property type="entry name" value="OPTIC ATROPHY 3 PROTEIN OPA3"/>
    <property type="match status" value="1"/>
</dbReference>
<accession>A0A7S0YP67</accession>
<dbReference type="InterPro" id="IPR010754">
    <property type="entry name" value="OPA3-like"/>
</dbReference>
<dbReference type="AlphaFoldDB" id="A0A7S0YP67"/>
<comment type="similarity">
    <text evidence="1">Belongs to the OPA3 family.</text>
</comment>
<protein>
    <recommendedName>
        <fullName evidence="6">OPA3-like protein</fullName>
    </recommendedName>
</protein>
<sequence length="188" mass="20932">MALVFKVGTLVLKTLAKPIGASFQGWAMQHPLARSYIINTAQLLHKAEIFITRGAEGKTGKAFVGNMSDEKSLELASKVASEGFVFSLMLVLLTAEYQRSRKSEEAKKAKQKEEKETVLNLIEKNYTTTLGRLEIQDEAIKTLNASVQSLEARLAAISEEHSRLQETMEQEKIRRSHGLFGGFFSVRA</sequence>
<evidence type="ECO:0000256" key="2">
    <source>
        <dbReference type="ARBA" id="ARBA00023054"/>
    </source>
</evidence>
<name>A0A7S0YP67_9CHLO</name>
<dbReference type="GO" id="GO:0005739">
    <property type="term" value="C:mitochondrion"/>
    <property type="evidence" value="ECO:0007669"/>
    <property type="project" value="TreeGrafter"/>
</dbReference>
<dbReference type="PANTHER" id="PTHR12499:SF0">
    <property type="entry name" value="OPTIC ATROPHY 3 PROTEIN"/>
    <property type="match status" value="1"/>
</dbReference>